<dbReference type="PANTHER" id="PTHR45662">
    <property type="entry name" value="PHOSPHATIDYLINOSITIDE PHOSPHATASE SAC1"/>
    <property type="match status" value="1"/>
</dbReference>
<organism evidence="4 5">
    <name type="scientific">Holothuria leucospilota</name>
    <name type="common">Black long sea cucumber</name>
    <name type="synonym">Mertensiothuria leucospilota</name>
    <dbReference type="NCBI Taxonomy" id="206669"/>
    <lineage>
        <taxon>Eukaryota</taxon>
        <taxon>Metazoa</taxon>
        <taxon>Echinodermata</taxon>
        <taxon>Eleutherozoa</taxon>
        <taxon>Echinozoa</taxon>
        <taxon>Holothuroidea</taxon>
        <taxon>Aspidochirotacea</taxon>
        <taxon>Aspidochirotida</taxon>
        <taxon>Holothuriidae</taxon>
        <taxon>Holothuria</taxon>
    </lineage>
</organism>
<dbReference type="GO" id="GO:2001135">
    <property type="term" value="P:regulation of endocytic recycling"/>
    <property type="evidence" value="ECO:0007669"/>
    <property type="project" value="TreeGrafter"/>
</dbReference>
<evidence type="ECO:0000259" key="2">
    <source>
        <dbReference type="PROSITE" id="PS50275"/>
    </source>
</evidence>
<proteinExistence type="predicted"/>
<gene>
    <name evidence="4" type="ORF">HOLleu_33605</name>
</gene>
<accession>A0A9Q0YTP8</accession>
<name>A0A9Q0YTP8_HOLLE</name>
<comment type="caution">
    <text evidence="4">The sequence shown here is derived from an EMBL/GenBank/DDBJ whole genome shotgun (WGS) entry which is preliminary data.</text>
</comment>
<evidence type="ECO:0000313" key="4">
    <source>
        <dbReference type="EMBL" id="KAJ8025906.1"/>
    </source>
</evidence>
<feature type="domain" description="SAC" evidence="2">
    <location>
        <begin position="173"/>
        <end position="511"/>
    </location>
</feature>
<dbReference type="Proteomes" id="UP001152320">
    <property type="component" value="Chromosome 17"/>
</dbReference>
<dbReference type="GO" id="GO:0046856">
    <property type="term" value="P:phosphatidylinositol dephosphorylation"/>
    <property type="evidence" value="ECO:0007669"/>
    <property type="project" value="TreeGrafter"/>
</dbReference>
<dbReference type="AlphaFoldDB" id="A0A9Q0YTP8"/>
<keyword evidence="5" id="KW-1185">Reference proteome</keyword>
<feature type="domain" description="HSac2" evidence="3">
    <location>
        <begin position="589"/>
        <end position="757"/>
    </location>
</feature>
<dbReference type="GO" id="GO:0005769">
    <property type="term" value="C:early endosome"/>
    <property type="evidence" value="ECO:0007669"/>
    <property type="project" value="TreeGrafter"/>
</dbReference>
<evidence type="ECO:0000259" key="3">
    <source>
        <dbReference type="PROSITE" id="PS51791"/>
    </source>
</evidence>
<feature type="compositionally biased region" description="Basic and acidic residues" evidence="1">
    <location>
        <begin position="983"/>
        <end position="1017"/>
    </location>
</feature>
<feature type="compositionally biased region" description="Basic and acidic residues" evidence="1">
    <location>
        <begin position="947"/>
        <end position="961"/>
    </location>
</feature>
<dbReference type="GO" id="GO:0045334">
    <property type="term" value="C:clathrin-coated endocytic vesicle"/>
    <property type="evidence" value="ECO:0007669"/>
    <property type="project" value="TreeGrafter"/>
</dbReference>
<feature type="compositionally biased region" description="Polar residues" evidence="1">
    <location>
        <begin position="919"/>
        <end position="928"/>
    </location>
</feature>
<dbReference type="Pfam" id="PF02383">
    <property type="entry name" value="Syja_N"/>
    <property type="match status" value="1"/>
</dbReference>
<dbReference type="EMBL" id="JAIZAY010000017">
    <property type="protein sequence ID" value="KAJ8025906.1"/>
    <property type="molecule type" value="Genomic_DNA"/>
</dbReference>
<evidence type="ECO:0000256" key="1">
    <source>
        <dbReference type="SAM" id="MobiDB-lite"/>
    </source>
</evidence>
<protein>
    <submittedName>
        <fullName evidence="4">Phosphatidylinositide phosphatase SAC2</fullName>
    </submittedName>
</protein>
<dbReference type="InterPro" id="IPR002013">
    <property type="entry name" value="SAC_dom"/>
</dbReference>
<dbReference type="Pfam" id="PF12456">
    <property type="entry name" value="hSac2"/>
    <property type="match status" value="1"/>
</dbReference>
<reference evidence="4" key="1">
    <citation type="submission" date="2021-10" db="EMBL/GenBank/DDBJ databases">
        <title>Tropical sea cucumber genome reveals ecological adaptation and Cuvierian tubules defense mechanism.</title>
        <authorList>
            <person name="Chen T."/>
        </authorList>
    </citation>
    <scope>NUCLEOTIDE SEQUENCE</scope>
    <source>
        <strain evidence="4">Nanhai2018</strain>
        <tissue evidence="4">Muscle</tissue>
    </source>
</reference>
<dbReference type="InterPro" id="IPR034753">
    <property type="entry name" value="hSac2"/>
</dbReference>
<dbReference type="OrthoDB" id="405996at2759"/>
<sequence length="1155" mass="131688">MELFQTDDHYIIYDNEFSLWCNRKDGHLEPKPGISFSERYNRCSEVATAWNPVCLGVIYGVIGKIQIHRDGDWRLLLITGQRSIGKVYGDHEVFCISNIAVLPLTKNGHPEIEIEKCPHHHFGIKKTKLIMAPSDGQKPLTKTLNAIKSAAQTKKKEVKEKEKHERRVLEELHRMFSDSESFFYSPTGDLTNSIQRLYSDHERKCWDERFFWNQHMLQDLFQCEEKANSLSAHWIVPVIQGYVQISKCTLKDTEGTIPTEEGQSKIEIWLTIISRRSKYRAGTRYRRRGIDEDGHCANFVETEQILQTAGHAISYVQVRGSVPVFWSQPGIKYRPPPRMDKDDEETQKAFQKHFEELLRCYKKVSIVTLLEQEGREEGLGDAFMKQVVLYNNPQLTYISFDFHEHCRGLRFENVSLLVESIRHDIIKDQRYCWVDGHGTISEQRGVFRVNCMDCLDRTNVIQTAFARALLTIQLHKVGLLMPDESLPPEIRSIFQNMWANNGDILSQSYTGTAALKGDFTRTGERKISGMMKDGYHSANRYLTAQFKDAYRQLTVDILLGNKDTPEEKNLLANRLGEGEDETDLGEWTKEREESVQQLIQHCVRLLLPKSETKVYLGGWALISYDARDTDMEEEDDIILLVTEDAYYVANYDDADEKITQYERIPMKDMEAITIGSATTFFGSSEQRCCRIHHSNGGESGYFITLKDLPGHTKKQKDDTLQGVVHAFAIARAANNLGLRVVEGKIDRKNTKFSQNVVRLTSQKRISMWFQDKLTRDKDPVKPSHPVINHNRHPAISNLQLPQKQQVGKYIQTVGNRVSGLNLLKRLKLRKETSHAPQGGLDNAAFEDLKNEEEEETDLDVVVGEVEEEDVSSSTVTSSNSMSFGDYLDVCCHVDGENDFDNSLVQDGDISIPRVGDLATSPTRNQRSFVSRGVTPKRKHGALNYGTPEKRSGQENAHSREEIKQRAFTLNRLEIDSIKEAELPGKLKRTGTQEDLEKSPEKRNHKTERMGDEPERKGLNRGSKKKGSKPSLSLSVTSDEGSPTDDDDGSKNLTKPMDKRVASLSVPDGPLRSPIKSHSENNLLELTEMKGSEFIKTKDVSDSSDISSGGSGFRRLTNQFKKFNLPISFTRTQRQNEKLKRSLEMRSRCQSRFICL</sequence>
<feature type="region of interest" description="Disordered" evidence="1">
    <location>
        <begin position="983"/>
        <end position="1077"/>
    </location>
</feature>
<dbReference type="GO" id="GO:0043812">
    <property type="term" value="F:phosphatidylinositol-4-phosphate phosphatase activity"/>
    <property type="evidence" value="ECO:0007669"/>
    <property type="project" value="TreeGrafter"/>
</dbReference>
<dbReference type="PROSITE" id="PS50275">
    <property type="entry name" value="SAC"/>
    <property type="match status" value="1"/>
</dbReference>
<feature type="region of interest" description="Disordered" evidence="1">
    <location>
        <begin position="914"/>
        <end position="961"/>
    </location>
</feature>
<evidence type="ECO:0000313" key="5">
    <source>
        <dbReference type="Proteomes" id="UP001152320"/>
    </source>
</evidence>
<dbReference type="PANTHER" id="PTHR45662:SF8">
    <property type="entry name" value="PHOSPHATIDYLINOSITIDE PHOSPHATASE SAC2"/>
    <property type="match status" value="1"/>
</dbReference>
<dbReference type="PROSITE" id="PS51791">
    <property type="entry name" value="HSAC2"/>
    <property type="match status" value="1"/>
</dbReference>
<dbReference type="InterPro" id="IPR022158">
    <property type="entry name" value="Inositol_phosphatase"/>
</dbReference>